<dbReference type="SUPFAM" id="SSF56219">
    <property type="entry name" value="DNase I-like"/>
    <property type="match status" value="1"/>
</dbReference>
<gene>
    <name evidence="2" type="ORF">GM50_21835</name>
</gene>
<dbReference type="PANTHER" id="PTHR14859">
    <property type="entry name" value="CALCOFLUOR WHITE HYPERSENSITIVE PROTEIN PRECURSOR"/>
    <property type="match status" value="1"/>
</dbReference>
<evidence type="ECO:0000313" key="2">
    <source>
        <dbReference type="EMBL" id="KGA13637.1"/>
    </source>
</evidence>
<dbReference type="GO" id="GO:0003824">
    <property type="term" value="F:catalytic activity"/>
    <property type="evidence" value="ECO:0007669"/>
    <property type="project" value="InterPro"/>
</dbReference>
<proteinExistence type="predicted"/>
<dbReference type="PANTHER" id="PTHR14859:SF15">
    <property type="entry name" value="ENDONUCLEASE_EXONUCLEASE_PHOSPHATASE DOMAIN-CONTAINING PROTEIN"/>
    <property type="match status" value="1"/>
</dbReference>
<comment type="caution">
    <text evidence="2">The sequence shown here is derived from an EMBL/GenBank/DDBJ whole genome shotgun (WGS) entry which is preliminary data.</text>
</comment>
<evidence type="ECO:0000259" key="1">
    <source>
        <dbReference type="Pfam" id="PF03372"/>
    </source>
</evidence>
<dbReference type="Gene3D" id="3.60.10.10">
    <property type="entry name" value="Endonuclease/exonuclease/phosphatase"/>
    <property type="match status" value="1"/>
</dbReference>
<dbReference type="GO" id="GO:0016020">
    <property type="term" value="C:membrane"/>
    <property type="evidence" value="ECO:0007669"/>
    <property type="project" value="GOC"/>
</dbReference>
<feature type="domain" description="Endonuclease/exonuclease/phosphatase" evidence="1">
    <location>
        <begin position="21"/>
        <end position="255"/>
    </location>
</feature>
<dbReference type="GO" id="GO:0006506">
    <property type="term" value="P:GPI anchor biosynthetic process"/>
    <property type="evidence" value="ECO:0007669"/>
    <property type="project" value="TreeGrafter"/>
</dbReference>
<dbReference type="EMBL" id="JNSK01000160">
    <property type="protein sequence ID" value="KGA13637.1"/>
    <property type="molecule type" value="Genomic_DNA"/>
</dbReference>
<reference evidence="2" key="1">
    <citation type="submission" date="2014-05" db="EMBL/GenBank/DDBJ databases">
        <title>Key roles for freshwater Actinobacteria revealed by deep metagenomic sequencing.</title>
        <authorList>
            <person name="Ghai R."/>
            <person name="Mizuno C.M."/>
            <person name="Picazo A."/>
            <person name="Camacho A."/>
            <person name="Rodriguez-Valera F."/>
        </authorList>
    </citation>
    <scope>NUCLEOTIDE SEQUENCE</scope>
</reference>
<dbReference type="AlphaFoldDB" id="A0A094PRB0"/>
<organism evidence="2">
    <name type="scientific">freshwater metagenome</name>
    <dbReference type="NCBI Taxonomy" id="449393"/>
    <lineage>
        <taxon>unclassified sequences</taxon>
        <taxon>metagenomes</taxon>
        <taxon>ecological metagenomes</taxon>
    </lineage>
</organism>
<dbReference type="Pfam" id="PF03372">
    <property type="entry name" value="Exo_endo_phos"/>
    <property type="match status" value="1"/>
</dbReference>
<sequence>MAIPPTPNLDLTALSQAGAKIAADLSPDLIAIQECDYQLARSGRMNQIAEVAESIGARYFAFAPCIIGTPGEKWRKLSTTDSTIITDSEKLVDIEGGYGIALASTIEVIKWHRLDLGNAPIGMPLLVPGDDGKPGKLRPIYIRDEPRVALAATLANGITVINAHLSFVPGYNIKQLRAIKKWAAELESEMNSTAIIVGDLNLPKNLPVVASQWKSLATQATYPSWGAKIQFDYILARSSIGATQLPTVATGVSDHLPLSVALKLS</sequence>
<accession>A0A094PRB0</accession>
<protein>
    <recommendedName>
        <fullName evidence="1">Endonuclease/exonuclease/phosphatase domain-containing protein</fullName>
    </recommendedName>
</protein>
<dbReference type="InterPro" id="IPR036691">
    <property type="entry name" value="Endo/exonu/phosph_ase_sf"/>
</dbReference>
<dbReference type="InterPro" id="IPR051916">
    <property type="entry name" value="GPI-anchor_lipid_remodeler"/>
</dbReference>
<name>A0A094PRB0_9ZZZZ</name>
<dbReference type="InterPro" id="IPR005135">
    <property type="entry name" value="Endo/exonuclease/phosphatase"/>
</dbReference>